<accession>A0A915BXY2</accession>
<dbReference type="Proteomes" id="UP000887569">
    <property type="component" value="Unplaced"/>
</dbReference>
<keyword evidence="2" id="KW-1185">Reference proteome</keyword>
<keyword evidence="1" id="KW-0812">Transmembrane</keyword>
<organism evidence="2 3">
    <name type="scientific">Parascaris univalens</name>
    <name type="common">Nematode worm</name>
    <dbReference type="NCBI Taxonomy" id="6257"/>
    <lineage>
        <taxon>Eukaryota</taxon>
        <taxon>Metazoa</taxon>
        <taxon>Ecdysozoa</taxon>
        <taxon>Nematoda</taxon>
        <taxon>Chromadorea</taxon>
        <taxon>Rhabditida</taxon>
        <taxon>Spirurina</taxon>
        <taxon>Ascaridomorpha</taxon>
        <taxon>Ascaridoidea</taxon>
        <taxon>Ascarididae</taxon>
        <taxon>Parascaris</taxon>
    </lineage>
</organism>
<keyword evidence="1" id="KW-0472">Membrane</keyword>
<evidence type="ECO:0000256" key="1">
    <source>
        <dbReference type="SAM" id="Phobius"/>
    </source>
</evidence>
<evidence type="ECO:0000313" key="2">
    <source>
        <dbReference type="Proteomes" id="UP000887569"/>
    </source>
</evidence>
<proteinExistence type="predicted"/>
<protein>
    <submittedName>
        <fullName evidence="3">Uncharacterized protein</fullName>
    </submittedName>
</protein>
<sequence length="128" mass="15010">SAIYLFRYPIFSTRYHLAGSQNPQNSPLPSLSLVPLFHFSRTADENWLSQCIVVFLFIVFIWYNDIENVTEMVKSGQLRLKVNGQLKRIGNIELKYKYFTVLFLRKISTILQKLPTPNTNISTNLRYF</sequence>
<dbReference type="WBParaSite" id="PgR065_g012_t01">
    <property type="protein sequence ID" value="PgR065_g012_t01"/>
    <property type="gene ID" value="PgR065_g012"/>
</dbReference>
<keyword evidence="1" id="KW-1133">Transmembrane helix</keyword>
<feature type="transmembrane region" description="Helical" evidence="1">
    <location>
        <begin position="47"/>
        <end position="64"/>
    </location>
</feature>
<name>A0A915BXY2_PARUN</name>
<reference evidence="3" key="1">
    <citation type="submission" date="2022-11" db="UniProtKB">
        <authorList>
            <consortium name="WormBaseParasite"/>
        </authorList>
    </citation>
    <scope>IDENTIFICATION</scope>
</reference>
<dbReference type="AlphaFoldDB" id="A0A915BXY2"/>
<evidence type="ECO:0000313" key="3">
    <source>
        <dbReference type="WBParaSite" id="PgR065_g012_t01"/>
    </source>
</evidence>